<dbReference type="AlphaFoldDB" id="A0A4R1KXM2"/>
<dbReference type="EMBL" id="SMGJ01000003">
    <property type="protein sequence ID" value="TCK70138.1"/>
    <property type="molecule type" value="Genomic_DNA"/>
</dbReference>
<dbReference type="Proteomes" id="UP000295496">
    <property type="component" value="Unassembled WGS sequence"/>
</dbReference>
<sequence>MKDNFRACQWLHDHMEPPDFLVNPELTFDDIDQGACYDEEKQQLIEHIFCSAAVDTKKLDAVYFAIIRFAECPTGTLGKLLADIEKVAPDIRREIQVVMQAINQTH</sequence>
<organism evidence="1 2">
    <name type="scientific">Lonepinella koalarum</name>
    <dbReference type="NCBI Taxonomy" id="53417"/>
    <lineage>
        <taxon>Bacteria</taxon>
        <taxon>Pseudomonadati</taxon>
        <taxon>Pseudomonadota</taxon>
        <taxon>Gammaproteobacteria</taxon>
        <taxon>Pasteurellales</taxon>
        <taxon>Pasteurellaceae</taxon>
        <taxon>Lonepinella</taxon>
    </lineage>
</organism>
<accession>A0A4R1KXM2</accession>
<evidence type="ECO:0000313" key="2">
    <source>
        <dbReference type="Proteomes" id="UP000295496"/>
    </source>
</evidence>
<reference evidence="1 2" key="1">
    <citation type="submission" date="2019-03" db="EMBL/GenBank/DDBJ databases">
        <title>Genomic Encyclopedia of Type Strains, Phase IV (KMG-IV): sequencing the most valuable type-strain genomes for metagenomic binning, comparative biology and taxonomic classification.</title>
        <authorList>
            <person name="Goeker M."/>
        </authorList>
    </citation>
    <scope>NUCLEOTIDE SEQUENCE [LARGE SCALE GENOMIC DNA]</scope>
    <source>
        <strain evidence="1 2">DSM 10053</strain>
    </source>
</reference>
<comment type="caution">
    <text evidence="1">The sequence shown here is derived from an EMBL/GenBank/DDBJ whole genome shotgun (WGS) entry which is preliminary data.</text>
</comment>
<keyword evidence="2" id="KW-1185">Reference proteome</keyword>
<dbReference type="RefSeq" id="WP_132301807.1">
    <property type="nucleotide sequence ID" value="NZ_CP170642.1"/>
</dbReference>
<protein>
    <submittedName>
        <fullName evidence="1">Uncharacterized protein</fullName>
    </submittedName>
</protein>
<evidence type="ECO:0000313" key="1">
    <source>
        <dbReference type="EMBL" id="TCK70138.1"/>
    </source>
</evidence>
<gene>
    <name evidence="1" type="ORF">EV692_1365</name>
</gene>
<name>A0A4R1KXM2_9PAST</name>
<proteinExistence type="predicted"/>